<dbReference type="Proteomes" id="UP000268350">
    <property type="component" value="Unassembled WGS sequence"/>
</dbReference>
<protein>
    <submittedName>
        <fullName evidence="2">Uncharacterized protein</fullName>
    </submittedName>
</protein>
<keyword evidence="1" id="KW-0472">Membrane</keyword>
<keyword evidence="1" id="KW-0812">Transmembrane</keyword>
<dbReference type="AlphaFoldDB" id="A0A3B0KG13"/>
<dbReference type="Pfam" id="PF15883">
    <property type="entry name" value="DUF4736"/>
    <property type="match status" value="1"/>
</dbReference>
<evidence type="ECO:0000256" key="1">
    <source>
        <dbReference type="SAM" id="Phobius"/>
    </source>
</evidence>
<reference evidence="3" key="1">
    <citation type="submission" date="2018-01" db="EMBL/GenBank/DDBJ databases">
        <authorList>
            <person name="Alioto T."/>
            <person name="Alioto T."/>
        </authorList>
    </citation>
    <scope>NUCLEOTIDE SEQUENCE [LARGE SCALE GENOMIC DNA]</scope>
</reference>
<feature type="transmembrane region" description="Helical" evidence="1">
    <location>
        <begin position="20"/>
        <end position="41"/>
    </location>
</feature>
<evidence type="ECO:0000313" key="2">
    <source>
        <dbReference type="EMBL" id="SPP87320.1"/>
    </source>
</evidence>
<gene>
    <name evidence="2" type="ORF">DGUA_6G009687</name>
</gene>
<proteinExistence type="predicted"/>
<dbReference type="OrthoDB" id="7866810at2759"/>
<name>A0A3B0KG13_DROGU</name>
<keyword evidence="3" id="KW-1185">Reference proteome</keyword>
<organism evidence="2 3">
    <name type="scientific">Drosophila guanche</name>
    <name type="common">Fruit fly</name>
    <dbReference type="NCBI Taxonomy" id="7266"/>
    <lineage>
        <taxon>Eukaryota</taxon>
        <taxon>Metazoa</taxon>
        <taxon>Ecdysozoa</taxon>
        <taxon>Arthropoda</taxon>
        <taxon>Hexapoda</taxon>
        <taxon>Insecta</taxon>
        <taxon>Pterygota</taxon>
        <taxon>Neoptera</taxon>
        <taxon>Endopterygota</taxon>
        <taxon>Diptera</taxon>
        <taxon>Brachycera</taxon>
        <taxon>Muscomorpha</taxon>
        <taxon>Ephydroidea</taxon>
        <taxon>Drosophilidae</taxon>
        <taxon>Drosophila</taxon>
        <taxon>Sophophora</taxon>
    </lineage>
</organism>
<accession>A0A3B0KG13</accession>
<feature type="transmembrane region" description="Helical" evidence="1">
    <location>
        <begin position="61"/>
        <end position="79"/>
    </location>
</feature>
<dbReference type="EMBL" id="OUUW01000012">
    <property type="protein sequence ID" value="SPP87320.1"/>
    <property type="molecule type" value="Genomic_DNA"/>
</dbReference>
<dbReference type="OMA" id="RRFANFI"/>
<dbReference type="InterPro" id="IPR031754">
    <property type="entry name" value="DUF4736"/>
</dbReference>
<sequence length="215" mass="25226">MHCLSRMLRLVSGWIRRHHVLLGLLHVLIFIATTVVDFKLTCDLSYWRERATTLLSEEPTNLLPMLIATKLTGLLYMAFRYLLIHEWVIGVCERKERRRFANFIVRRLVMQLDQASERLPKSGKLSDPLTQQCYVEARTAQYRAIDLFRRDANALLVQRNRSNVDPHFFVLPEEEELLARAGYASIDLKVTEHVLQDLITPLDVGRIKRPWKQKF</sequence>
<evidence type="ECO:0000313" key="3">
    <source>
        <dbReference type="Proteomes" id="UP000268350"/>
    </source>
</evidence>
<keyword evidence="1" id="KW-1133">Transmembrane helix</keyword>